<dbReference type="KEGG" id="msl:Msil_0813"/>
<dbReference type="AlphaFoldDB" id="B8ER38"/>
<feature type="domain" description="Peptidase C39-like" evidence="1">
    <location>
        <begin position="18"/>
        <end position="136"/>
    </location>
</feature>
<organism evidence="2 3">
    <name type="scientific">Methylocella silvestris (strain DSM 15510 / CIP 108128 / LMG 27833 / NCIMB 13906 / BL2)</name>
    <dbReference type="NCBI Taxonomy" id="395965"/>
    <lineage>
        <taxon>Bacteria</taxon>
        <taxon>Pseudomonadati</taxon>
        <taxon>Pseudomonadota</taxon>
        <taxon>Alphaproteobacteria</taxon>
        <taxon>Hyphomicrobiales</taxon>
        <taxon>Beijerinckiaceae</taxon>
        <taxon>Methylocella</taxon>
    </lineage>
</organism>
<evidence type="ECO:0000313" key="3">
    <source>
        <dbReference type="Proteomes" id="UP000002257"/>
    </source>
</evidence>
<dbReference type="HOGENOM" id="CLU_1523451_0_0_5"/>
<gene>
    <name evidence="2" type="ordered locus">Msil_0813</name>
</gene>
<evidence type="ECO:0000313" key="2">
    <source>
        <dbReference type="EMBL" id="ACK49783.1"/>
    </source>
</evidence>
<reference evidence="2 3" key="1">
    <citation type="journal article" date="2010" name="J. Bacteriol.">
        <title>Complete genome sequence of the aerobic facultative methanotroph Methylocella silvestris BL2.</title>
        <authorList>
            <person name="Chen Y."/>
            <person name="Crombie A."/>
            <person name="Rahman M.T."/>
            <person name="Dedysh S.N."/>
            <person name="Liesack W."/>
            <person name="Stott M.B."/>
            <person name="Alam M."/>
            <person name="Theisen A.R."/>
            <person name="Murrell J.C."/>
            <person name="Dunfield P.F."/>
        </authorList>
    </citation>
    <scope>NUCLEOTIDE SEQUENCE [LARGE SCALE GENOMIC DNA]</scope>
    <source>
        <strain evidence="3">DSM 15510 / CIP 108128 / LMG 27833 / NCIMB 13906 / BL2</strain>
    </source>
</reference>
<protein>
    <recommendedName>
        <fullName evidence="1">Peptidase C39-like domain-containing protein</fullName>
    </recommendedName>
</protein>
<evidence type="ECO:0000259" key="1">
    <source>
        <dbReference type="Pfam" id="PF13529"/>
    </source>
</evidence>
<dbReference type="Proteomes" id="UP000002257">
    <property type="component" value="Chromosome"/>
</dbReference>
<accession>B8ER38</accession>
<proteinExistence type="predicted"/>
<name>B8ER38_METSB</name>
<sequence>MANFYSDSHGERWGVMIQEKNQSCGPASVAMTKVYYTSSITGGLEAEARKLSQNYPDNFTESNGTGSIENLASVLRAEGVKTYNALFVENVWAYLYAYAKDNTPVLCHVRWKKGGHFIVCVAVYKTDQKCVFLDPWYGLVEISGSKLPTYTVQDSTGTFEPVAIGALSGWIIVTKR</sequence>
<dbReference type="Pfam" id="PF13529">
    <property type="entry name" value="Peptidase_C39_2"/>
    <property type="match status" value="1"/>
</dbReference>
<dbReference type="EMBL" id="CP001280">
    <property type="protein sequence ID" value="ACK49783.1"/>
    <property type="molecule type" value="Genomic_DNA"/>
</dbReference>
<dbReference type="RefSeq" id="WP_012589853.1">
    <property type="nucleotide sequence ID" value="NC_011666.1"/>
</dbReference>
<dbReference type="InterPro" id="IPR039564">
    <property type="entry name" value="Peptidase_C39-like"/>
</dbReference>
<dbReference type="OrthoDB" id="276554at2"/>
<keyword evidence="3" id="KW-1185">Reference proteome</keyword>
<dbReference type="eggNOG" id="COG3271">
    <property type="taxonomic scope" value="Bacteria"/>
</dbReference>
<dbReference type="Gene3D" id="3.90.70.10">
    <property type="entry name" value="Cysteine proteinases"/>
    <property type="match status" value="1"/>
</dbReference>